<keyword evidence="3" id="KW-1185">Reference proteome</keyword>
<evidence type="ECO:0000256" key="1">
    <source>
        <dbReference type="SAM" id="MobiDB-lite"/>
    </source>
</evidence>
<dbReference type="HOGENOM" id="CLU_2925697_0_0_1"/>
<dbReference type="Gramene" id="ERN04451">
    <property type="protein sequence ID" value="ERN04451"/>
    <property type="gene ID" value="AMTR_s00133p00108460"/>
</dbReference>
<dbReference type="Proteomes" id="UP000017836">
    <property type="component" value="Unassembled WGS sequence"/>
</dbReference>
<name>W1PA06_AMBTC</name>
<feature type="compositionally biased region" description="Basic and acidic residues" evidence="1">
    <location>
        <begin position="31"/>
        <end position="51"/>
    </location>
</feature>
<sequence length="61" mass="6889">MSHNQTRVRYSSHSESVASSPSRSGDIEPSDQGKHALRIHDTIVARSDLHPHRNTTRYHGQ</sequence>
<accession>W1PA06</accession>
<feature type="region of interest" description="Disordered" evidence="1">
    <location>
        <begin position="1"/>
        <end position="61"/>
    </location>
</feature>
<organism evidence="2 3">
    <name type="scientific">Amborella trichopoda</name>
    <dbReference type="NCBI Taxonomy" id="13333"/>
    <lineage>
        <taxon>Eukaryota</taxon>
        <taxon>Viridiplantae</taxon>
        <taxon>Streptophyta</taxon>
        <taxon>Embryophyta</taxon>
        <taxon>Tracheophyta</taxon>
        <taxon>Spermatophyta</taxon>
        <taxon>Magnoliopsida</taxon>
        <taxon>Amborellales</taxon>
        <taxon>Amborellaceae</taxon>
        <taxon>Amborella</taxon>
    </lineage>
</organism>
<evidence type="ECO:0000313" key="2">
    <source>
        <dbReference type="EMBL" id="ERN04451.1"/>
    </source>
</evidence>
<evidence type="ECO:0000313" key="3">
    <source>
        <dbReference type="Proteomes" id="UP000017836"/>
    </source>
</evidence>
<gene>
    <name evidence="2" type="ORF">AMTR_s00133p00108460</name>
</gene>
<reference evidence="3" key="1">
    <citation type="journal article" date="2013" name="Science">
        <title>The Amborella genome and the evolution of flowering plants.</title>
        <authorList>
            <consortium name="Amborella Genome Project"/>
        </authorList>
    </citation>
    <scope>NUCLEOTIDE SEQUENCE [LARGE SCALE GENOMIC DNA]</scope>
</reference>
<proteinExistence type="predicted"/>
<feature type="compositionally biased region" description="Low complexity" evidence="1">
    <location>
        <begin position="11"/>
        <end position="24"/>
    </location>
</feature>
<dbReference type="EMBL" id="KI394265">
    <property type="protein sequence ID" value="ERN04451.1"/>
    <property type="molecule type" value="Genomic_DNA"/>
</dbReference>
<feature type="compositionally biased region" description="Basic residues" evidence="1">
    <location>
        <begin position="52"/>
        <end position="61"/>
    </location>
</feature>
<protein>
    <submittedName>
        <fullName evidence="2">Uncharacterized protein</fullName>
    </submittedName>
</protein>
<dbReference type="AlphaFoldDB" id="W1PA06"/>